<evidence type="ECO:0000256" key="2">
    <source>
        <dbReference type="ARBA" id="ARBA00023054"/>
    </source>
</evidence>
<dbReference type="PANTHER" id="PTHR21731:SF1">
    <property type="entry name" value="SYNAPTONEMAL COMPLEX CENTRAL ELEMENT PROTEIN 1-LIKE"/>
    <property type="match status" value="1"/>
</dbReference>
<dbReference type="EMBL" id="FR917755">
    <property type="protein sequence ID" value="CDQ94465.1"/>
    <property type="molecule type" value="Genomic_DNA"/>
</dbReference>
<organism evidence="5 6">
    <name type="scientific">Oncorhynchus mykiss</name>
    <name type="common">Rainbow trout</name>
    <name type="synonym">Salmo gairdneri</name>
    <dbReference type="NCBI Taxonomy" id="8022"/>
    <lineage>
        <taxon>Eukaryota</taxon>
        <taxon>Metazoa</taxon>
        <taxon>Chordata</taxon>
        <taxon>Craniata</taxon>
        <taxon>Vertebrata</taxon>
        <taxon>Euteleostomi</taxon>
        <taxon>Actinopterygii</taxon>
        <taxon>Neopterygii</taxon>
        <taxon>Teleostei</taxon>
        <taxon>Protacanthopterygii</taxon>
        <taxon>Salmoniformes</taxon>
        <taxon>Salmonidae</taxon>
        <taxon>Salmoninae</taxon>
        <taxon>Oncorhynchus</taxon>
    </lineage>
</organism>
<dbReference type="AlphaFoldDB" id="A0A060YZK6"/>
<feature type="coiled-coil region" evidence="4">
    <location>
        <begin position="76"/>
        <end position="124"/>
    </location>
</feature>
<evidence type="ECO:0000256" key="4">
    <source>
        <dbReference type="SAM" id="Coils"/>
    </source>
</evidence>
<dbReference type="GO" id="GO:0007130">
    <property type="term" value="P:synaptonemal complex assembly"/>
    <property type="evidence" value="ECO:0007669"/>
    <property type="project" value="InterPro"/>
</dbReference>
<name>A0A060YZK6_ONCMY</name>
<keyword evidence="3" id="KW-0469">Meiosis</keyword>
<dbReference type="InterPro" id="IPR026676">
    <property type="entry name" value="SYCE1"/>
</dbReference>
<dbReference type="PaxDb" id="8022-A0A060YZK6"/>
<reference evidence="5" key="2">
    <citation type="submission" date="2014-03" db="EMBL/GenBank/DDBJ databases">
        <authorList>
            <person name="Genoscope - CEA"/>
        </authorList>
    </citation>
    <scope>NUCLEOTIDE SEQUENCE</scope>
</reference>
<gene>
    <name evidence="5" type="ORF">GSONMT00008304001</name>
</gene>
<dbReference type="PANTHER" id="PTHR21731">
    <property type="entry name" value="SYNAPTONEMAL COMPLEX CENTRAL ELEMENT PROTEIN 1-LIKE"/>
    <property type="match status" value="1"/>
</dbReference>
<dbReference type="STRING" id="8022.A0A060YZK6"/>
<accession>A0A060YZK6</accession>
<comment type="similarity">
    <text evidence="1">Belongs to the SYCE family.</text>
</comment>
<reference evidence="5" key="1">
    <citation type="journal article" date="2014" name="Nat. Commun.">
        <title>The rainbow trout genome provides novel insights into evolution after whole-genome duplication in vertebrates.</title>
        <authorList>
            <person name="Berthelot C."/>
            <person name="Brunet F."/>
            <person name="Chalopin D."/>
            <person name="Juanchich A."/>
            <person name="Bernard M."/>
            <person name="Noel B."/>
            <person name="Bento P."/>
            <person name="Da Silva C."/>
            <person name="Labadie K."/>
            <person name="Alberti A."/>
            <person name="Aury J.M."/>
            <person name="Louis A."/>
            <person name="Dehais P."/>
            <person name="Bardou P."/>
            <person name="Montfort J."/>
            <person name="Klopp C."/>
            <person name="Cabau C."/>
            <person name="Gaspin C."/>
            <person name="Thorgaard G.H."/>
            <person name="Boussaha M."/>
            <person name="Quillet E."/>
            <person name="Guyomard R."/>
            <person name="Galiana D."/>
            <person name="Bobe J."/>
            <person name="Volff J.N."/>
            <person name="Genet C."/>
            <person name="Wincker P."/>
            <person name="Jaillon O."/>
            <person name="Roest Crollius H."/>
            <person name="Guiguen Y."/>
        </authorList>
    </citation>
    <scope>NUCLEOTIDE SEQUENCE [LARGE SCALE GENOMIC DNA]</scope>
</reference>
<sequence length="253" mass="29635">MPPIYNVPEGKTADSYLDFKCYENLFHDKKVVFSLFLEGEIKVFKMSVYVGSSFNVEDVLRPSTKEGGHEDVEPKVEQLMNKLKRLQQGKRAIEEEVKEAQSLRDSLQEELDALQTEAYQLEGVHKEKEESCMVLQFQCEEMEQDSTRQQQLNRKSEDLIEQYRCQIQETKLKHRKHRMKFENHLQQLIEQHKNLHSVFSPDRLPAEIESVENAKSQLLKAEQLKLSQLCHLEEALDEARRQTSTDTADKHTD</sequence>
<dbReference type="Proteomes" id="UP000193380">
    <property type="component" value="Unassembled WGS sequence"/>
</dbReference>
<protein>
    <submittedName>
        <fullName evidence="5">Uncharacterized protein</fullName>
    </submittedName>
</protein>
<dbReference type="GO" id="GO:0000795">
    <property type="term" value="C:synaptonemal complex"/>
    <property type="evidence" value="ECO:0007669"/>
    <property type="project" value="InterPro"/>
</dbReference>
<evidence type="ECO:0000313" key="5">
    <source>
        <dbReference type="EMBL" id="CDQ94465.1"/>
    </source>
</evidence>
<proteinExistence type="inferred from homology"/>
<dbReference type="Pfam" id="PF15233">
    <property type="entry name" value="SYCE1"/>
    <property type="match status" value="1"/>
</dbReference>
<keyword evidence="2 4" id="KW-0175">Coiled coil</keyword>
<evidence type="ECO:0000256" key="3">
    <source>
        <dbReference type="ARBA" id="ARBA00023254"/>
    </source>
</evidence>
<evidence type="ECO:0000256" key="1">
    <source>
        <dbReference type="ARBA" id="ARBA00010094"/>
    </source>
</evidence>
<evidence type="ECO:0000313" key="6">
    <source>
        <dbReference type="Proteomes" id="UP000193380"/>
    </source>
</evidence>